<proteinExistence type="inferred from homology"/>
<dbReference type="Gene3D" id="3.40.350.10">
    <property type="entry name" value="Creatinase/prolidase N-terminal domain"/>
    <property type="match status" value="2"/>
</dbReference>
<keyword evidence="4" id="KW-0378">Hydrolase</keyword>
<dbReference type="FunFam" id="3.90.230.10:FF:000009">
    <property type="entry name" value="xaa-Pro aminopeptidase 2"/>
    <property type="match status" value="1"/>
</dbReference>
<dbReference type="InterPro" id="IPR000587">
    <property type="entry name" value="Creatinase_N"/>
</dbReference>
<dbReference type="EMBL" id="CP039393">
    <property type="protein sequence ID" value="QCD34634.1"/>
    <property type="molecule type" value="Genomic_DNA"/>
</dbReference>
<dbReference type="InterPro" id="IPR050422">
    <property type="entry name" value="X-Pro_aminopeptidase_P"/>
</dbReference>
<dbReference type="PROSITE" id="PS00491">
    <property type="entry name" value="PROLINE_PEPTIDASE"/>
    <property type="match status" value="1"/>
</dbReference>
<comment type="similarity">
    <text evidence="1 6">Belongs to the peptidase M24B family.</text>
</comment>
<keyword evidence="2" id="KW-0645">Protease</keyword>
<evidence type="ECO:0000256" key="6">
    <source>
        <dbReference type="RuleBase" id="RU000590"/>
    </source>
</evidence>
<reference evidence="10 11" key="1">
    <citation type="submission" date="2019-02" db="EMBL/GenBank/DDBJ databases">
        <title>Isolation and identification of novel species under the genus Muribaculum.</title>
        <authorList>
            <person name="Miyake S."/>
            <person name="Ding Y."/>
            <person name="Low A."/>
            <person name="Soh M."/>
            <person name="Seedorf H."/>
        </authorList>
    </citation>
    <scope>NUCLEOTIDE SEQUENCE [LARGE SCALE GENOMIC DNA]</scope>
    <source>
        <strain evidence="10 11">TLL-A4</strain>
    </source>
</reference>
<dbReference type="PANTHER" id="PTHR43763">
    <property type="entry name" value="XAA-PRO AMINOPEPTIDASE 1"/>
    <property type="match status" value="1"/>
</dbReference>
<dbReference type="Gene3D" id="3.90.230.10">
    <property type="entry name" value="Creatinase/methionine aminopeptidase superfamily"/>
    <property type="match status" value="1"/>
</dbReference>
<dbReference type="Proteomes" id="UP000297031">
    <property type="component" value="Chromosome"/>
</dbReference>
<keyword evidence="10" id="KW-0031">Aminopeptidase</keyword>
<dbReference type="PANTHER" id="PTHR43763:SF6">
    <property type="entry name" value="XAA-PRO AMINOPEPTIDASE 1"/>
    <property type="match status" value="1"/>
</dbReference>
<feature type="domain" description="Peptidase M24 C-terminal" evidence="9">
    <location>
        <begin position="537"/>
        <end position="596"/>
    </location>
</feature>
<dbReference type="Pfam" id="PF16189">
    <property type="entry name" value="Creatinase_N_2"/>
    <property type="match status" value="1"/>
</dbReference>
<keyword evidence="11" id="KW-1185">Reference proteome</keyword>
<dbReference type="InterPro" id="IPR033740">
    <property type="entry name" value="Pept_M24B"/>
</dbReference>
<dbReference type="KEGG" id="mgod:E7746_01450"/>
<dbReference type="GO" id="GO:0006508">
    <property type="term" value="P:proteolysis"/>
    <property type="evidence" value="ECO:0007669"/>
    <property type="project" value="UniProtKB-KW"/>
</dbReference>
<dbReference type="SUPFAM" id="SSF55920">
    <property type="entry name" value="Creatinase/aminopeptidase"/>
    <property type="match status" value="1"/>
</dbReference>
<dbReference type="GO" id="GO:0070006">
    <property type="term" value="F:metalloaminopeptidase activity"/>
    <property type="evidence" value="ECO:0007669"/>
    <property type="project" value="InterPro"/>
</dbReference>
<evidence type="ECO:0000256" key="3">
    <source>
        <dbReference type="ARBA" id="ARBA00022723"/>
    </source>
</evidence>
<name>A0A4P7VE47_9BACT</name>
<dbReference type="GO" id="GO:0046872">
    <property type="term" value="F:metal ion binding"/>
    <property type="evidence" value="ECO:0007669"/>
    <property type="project" value="UniProtKB-KW"/>
</dbReference>
<dbReference type="InterPro" id="IPR029149">
    <property type="entry name" value="Creatin/AminoP/Spt16_N"/>
</dbReference>
<evidence type="ECO:0000256" key="1">
    <source>
        <dbReference type="ARBA" id="ARBA00008766"/>
    </source>
</evidence>
<evidence type="ECO:0000259" key="9">
    <source>
        <dbReference type="Pfam" id="PF16188"/>
    </source>
</evidence>
<evidence type="ECO:0000313" key="11">
    <source>
        <dbReference type="Proteomes" id="UP000297031"/>
    </source>
</evidence>
<organism evidence="10 11">
    <name type="scientific">Muribaculum gordoncarteri</name>
    <dbReference type="NCBI Taxonomy" id="2530390"/>
    <lineage>
        <taxon>Bacteria</taxon>
        <taxon>Pseudomonadati</taxon>
        <taxon>Bacteroidota</taxon>
        <taxon>Bacteroidia</taxon>
        <taxon>Bacteroidales</taxon>
        <taxon>Muribaculaceae</taxon>
        <taxon>Muribaculum</taxon>
    </lineage>
</organism>
<evidence type="ECO:0000256" key="5">
    <source>
        <dbReference type="ARBA" id="ARBA00023049"/>
    </source>
</evidence>
<evidence type="ECO:0000259" key="7">
    <source>
        <dbReference type="Pfam" id="PF00557"/>
    </source>
</evidence>
<dbReference type="InterPro" id="IPR001131">
    <property type="entry name" value="Peptidase_M24B_aminopep-P_CS"/>
</dbReference>
<feature type="domain" description="Peptidase M24" evidence="7">
    <location>
        <begin position="321"/>
        <end position="525"/>
    </location>
</feature>
<protein>
    <submittedName>
        <fullName evidence="10">Aminopeptidase P family protein</fullName>
    </submittedName>
</protein>
<evidence type="ECO:0000259" key="8">
    <source>
        <dbReference type="Pfam" id="PF01321"/>
    </source>
</evidence>
<dbReference type="SUPFAM" id="SSF53092">
    <property type="entry name" value="Creatinase/prolidase N-terminal domain"/>
    <property type="match status" value="1"/>
</dbReference>
<dbReference type="InterPro" id="IPR036005">
    <property type="entry name" value="Creatinase/aminopeptidase-like"/>
</dbReference>
<dbReference type="Pfam" id="PF16188">
    <property type="entry name" value="Peptidase_M24_C"/>
    <property type="match status" value="1"/>
</dbReference>
<dbReference type="InterPro" id="IPR032416">
    <property type="entry name" value="Peptidase_M24_C"/>
</dbReference>
<keyword evidence="5" id="KW-0482">Metalloprotease</keyword>
<dbReference type="OrthoDB" id="9806388at2"/>
<dbReference type="InterPro" id="IPR000994">
    <property type="entry name" value="Pept_M24"/>
</dbReference>
<dbReference type="Pfam" id="PF01321">
    <property type="entry name" value="Creatinase_N"/>
    <property type="match status" value="1"/>
</dbReference>
<feature type="domain" description="Creatinase N-terminal" evidence="8">
    <location>
        <begin position="8"/>
        <end position="137"/>
    </location>
</feature>
<dbReference type="GO" id="GO:0005737">
    <property type="term" value="C:cytoplasm"/>
    <property type="evidence" value="ECO:0007669"/>
    <property type="project" value="UniProtKB-ARBA"/>
</dbReference>
<gene>
    <name evidence="10" type="ORF">E7746_01450</name>
</gene>
<evidence type="ECO:0000256" key="2">
    <source>
        <dbReference type="ARBA" id="ARBA00022670"/>
    </source>
</evidence>
<dbReference type="AlphaFoldDB" id="A0A4P7VE47"/>
<keyword evidence="3 6" id="KW-0479">Metal-binding</keyword>
<evidence type="ECO:0000256" key="4">
    <source>
        <dbReference type="ARBA" id="ARBA00022801"/>
    </source>
</evidence>
<sequence length="599" mass="66386">MKDNIIQRLEALRQAMRTRGIDLTIISHVDPHQSEYMADHWHLREYLSGFNGSAGTLVVSLDDAKLWTDSRYFLQAAQQLDETGITLMKDGLAITPSITDYIRTTLPSGSTVGIDGMLFSINSERDLKEKLGEVGINLVTDFTPADEVWANRPPLPSDKAFIHDMKYAGESTRDKIGKILARVKEAGADAILISALDEIAWALNLRGKDVAYNPVVTSFLYLGKTGSTLFIDDVKVTDSVREYLAGNDISIAPYNSVLKFASALPLTTKVLVDPGLSSSALVTALGKRILLGRSPIPLLKGIRNDVQIEGLHRAMLRDGIALVRSFMEIEETLSQGKRLTETGVCKILTRNRSLQPDYFDDSFGTIAGYKGHGAIVHYEPTEESDAEIYPDGLLLVDSGAQYLDGTTDITRTVSLGNPTADERHDFTLVLKGCIALASAVFPEGTCGVQLDILAHQYLWKEGKTYLHGTGHGVGSFLNVHEGPQSFRNRIDHLTTVPFAPGMVTSDEPGLYVTDKYGIRCENMILTVVDRETEFGRFLRFDTVTLFPFDINLIETSMFNDDEIKWINEYHKKVYDLLTPSLNEKETAWLAAKTQPISRK</sequence>
<evidence type="ECO:0000313" key="10">
    <source>
        <dbReference type="EMBL" id="QCD34634.1"/>
    </source>
</evidence>
<dbReference type="Pfam" id="PF00557">
    <property type="entry name" value="Peptidase_M24"/>
    <property type="match status" value="1"/>
</dbReference>
<accession>A0A4P7VE47</accession>
<dbReference type="CDD" id="cd01085">
    <property type="entry name" value="APP"/>
    <property type="match status" value="1"/>
</dbReference>
<dbReference type="RefSeq" id="WP_136409620.1">
    <property type="nucleotide sequence ID" value="NZ_CP039393.1"/>
</dbReference>